<dbReference type="EC" id="2.5.1.74" evidence="8 9"/>
<dbReference type="PANTHER" id="PTHR13929:SF0">
    <property type="entry name" value="UBIA PRENYLTRANSFERASE DOMAIN-CONTAINING PROTEIN 1"/>
    <property type="match status" value="1"/>
</dbReference>
<comment type="caution">
    <text evidence="11">The sequence shown here is derived from an EMBL/GenBank/DDBJ whole genome shotgun (WGS) entry which is preliminary data.</text>
</comment>
<evidence type="ECO:0000313" key="11">
    <source>
        <dbReference type="EMBL" id="PSL37059.1"/>
    </source>
</evidence>
<feature type="transmembrane region" description="Helical" evidence="8">
    <location>
        <begin position="314"/>
        <end position="335"/>
    </location>
</feature>
<feature type="region of interest" description="Disordered" evidence="10">
    <location>
        <begin position="1"/>
        <end position="96"/>
    </location>
</feature>
<keyword evidence="5 8" id="KW-0812">Transmembrane</keyword>
<feature type="transmembrane region" description="Helical" evidence="8">
    <location>
        <begin position="191"/>
        <end position="209"/>
    </location>
</feature>
<comment type="function">
    <text evidence="8">Conversion of 1,4-dihydroxy-2-naphthoate (DHNA) to demethylmenaquinone (DMK).</text>
</comment>
<comment type="catalytic activity">
    <reaction evidence="8">
        <text>an all-trans-polyprenyl diphosphate + 1,4-dihydroxy-2-naphthoate + H(+) = a 2-demethylmenaquinol + CO2 + diphosphate</text>
        <dbReference type="Rhea" id="RHEA:26478"/>
        <dbReference type="Rhea" id="RHEA-COMP:9563"/>
        <dbReference type="Rhea" id="RHEA-COMP:9564"/>
        <dbReference type="ChEBI" id="CHEBI:11173"/>
        <dbReference type="ChEBI" id="CHEBI:15378"/>
        <dbReference type="ChEBI" id="CHEBI:16526"/>
        <dbReference type="ChEBI" id="CHEBI:33019"/>
        <dbReference type="ChEBI" id="CHEBI:55437"/>
        <dbReference type="ChEBI" id="CHEBI:58914"/>
        <dbReference type="EC" id="2.5.1.74"/>
    </reaction>
</comment>
<accession>A0A2P8GSW5</accession>
<dbReference type="HAMAP" id="MF_01937">
    <property type="entry name" value="MenA_1"/>
    <property type="match status" value="1"/>
</dbReference>
<keyword evidence="4 8" id="KW-0808">Transferase</keyword>
<dbReference type="Pfam" id="PF01040">
    <property type="entry name" value="UbiA"/>
    <property type="match status" value="1"/>
</dbReference>
<dbReference type="AlphaFoldDB" id="A0A2P8GSW5"/>
<keyword evidence="2 8" id="KW-0474">Menaquinone biosynthesis</keyword>
<feature type="transmembrane region" description="Helical" evidence="8">
    <location>
        <begin position="367"/>
        <end position="388"/>
    </location>
</feature>
<dbReference type="NCBIfam" id="TIGR00751">
    <property type="entry name" value="menA"/>
    <property type="match status" value="1"/>
</dbReference>
<organism evidence="11 12">
    <name type="scientific">Labedella gwakjiensis</name>
    <dbReference type="NCBI Taxonomy" id="390269"/>
    <lineage>
        <taxon>Bacteria</taxon>
        <taxon>Bacillati</taxon>
        <taxon>Actinomycetota</taxon>
        <taxon>Actinomycetes</taxon>
        <taxon>Micrococcales</taxon>
        <taxon>Microbacteriaceae</taxon>
        <taxon>Labedella</taxon>
    </lineage>
</organism>
<comment type="subcellular location">
    <subcellularLocation>
        <location evidence="8">Cell membrane</location>
        <topology evidence="8">Multi-pass membrane protein</topology>
    </subcellularLocation>
    <subcellularLocation>
        <location evidence="1">Membrane</location>
        <topology evidence="1">Multi-pass membrane protein</topology>
    </subcellularLocation>
</comment>
<dbReference type="Gene3D" id="1.10.357.140">
    <property type="entry name" value="UbiA prenyltransferase"/>
    <property type="match status" value="1"/>
</dbReference>
<dbReference type="EMBL" id="PYAU01000001">
    <property type="protein sequence ID" value="PSL37059.1"/>
    <property type="molecule type" value="Genomic_DNA"/>
</dbReference>
<name>A0A2P8GSW5_9MICO</name>
<evidence type="ECO:0000313" key="12">
    <source>
        <dbReference type="Proteomes" id="UP000241203"/>
    </source>
</evidence>
<feature type="transmembrane region" description="Helical" evidence="8">
    <location>
        <begin position="273"/>
        <end position="293"/>
    </location>
</feature>
<dbReference type="InterPro" id="IPR026046">
    <property type="entry name" value="UBIAD1"/>
</dbReference>
<feature type="compositionally biased region" description="Low complexity" evidence="10">
    <location>
        <begin position="19"/>
        <end position="31"/>
    </location>
</feature>
<evidence type="ECO:0000256" key="8">
    <source>
        <dbReference type="HAMAP-Rule" id="MF_01937"/>
    </source>
</evidence>
<dbReference type="GO" id="GO:0046428">
    <property type="term" value="F:1,4-dihydroxy-2-naphthoate polyprenyltransferase activity"/>
    <property type="evidence" value="ECO:0007669"/>
    <property type="project" value="UniProtKB-UniRule"/>
</dbReference>
<evidence type="ECO:0000256" key="3">
    <source>
        <dbReference type="ARBA" id="ARBA00022475"/>
    </source>
</evidence>
<dbReference type="Proteomes" id="UP000241203">
    <property type="component" value="Unassembled WGS sequence"/>
</dbReference>
<dbReference type="PANTHER" id="PTHR13929">
    <property type="entry name" value="1,4-DIHYDROXY-2-NAPHTHOATE OCTAPRENYLTRANSFERASE"/>
    <property type="match status" value="1"/>
</dbReference>
<comment type="similarity">
    <text evidence="8">Belongs to the MenA family. Type 1 subfamily.</text>
</comment>
<dbReference type="InterPro" id="IPR000537">
    <property type="entry name" value="UbiA_prenyltransferase"/>
</dbReference>
<evidence type="ECO:0000256" key="5">
    <source>
        <dbReference type="ARBA" id="ARBA00022692"/>
    </source>
</evidence>
<evidence type="ECO:0000256" key="6">
    <source>
        <dbReference type="ARBA" id="ARBA00022989"/>
    </source>
</evidence>
<evidence type="ECO:0000256" key="7">
    <source>
        <dbReference type="ARBA" id="ARBA00023136"/>
    </source>
</evidence>
<feature type="transmembrane region" description="Helical" evidence="8">
    <location>
        <begin position="115"/>
        <end position="134"/>
    </location>
</feature>
<dbReference type="GO" id="GO:0009234">
    <property type="term" value="P:menaquinone biosynthetic process"/>
    <property type="evidence" value="ECO:0007669"/>
    <property type="project" value="UniProtKB-UniRule"/>
</dbReference>
<feature type="transmembrane region" description="Helical" evidence="8">
    <location>
        <begin position="215"/>
        <end position="235"/>
    </location>
</feature>
<comment type="pathway">
    <text evidence="8">Quinol/quinone metabolism; menaquinone biosynthesis; menaquinol from 1,4-dihydroxy-2-naphthoate: step 1/2.</text>
</comment>
<protein>
    <recommendedName>
        <fullName evidence="8 9">1,4-dihydroxy-2-naphthoate octaprenyltransferase</fullName>
        <shortName evidence="8">DHNA-octaprenyltransferase</shortName>
        <ecNumber evidence="8 9">2.5.1.74</ecNumber>
    </recommendedName>
</protein>
<keyword evidence="6 8" id="KW-1133">Transmembrane helix</keyword>
<evidence type="ECO:0000256" key="2">
    <source>
        <dbReference type="ARBA" id="ARBA00022428"/>
    </source>
</evidence>
<dbReference type="InterPro" id="IPR004657">
    <property type="entry name" value="MenA"/>
</dbReference>
<sequence>MAAKQQRLDPAGSLGGGTSSTSGGAAGTPDAAAKKGRDSGKKGAATPSRTQQERAAKQRSIDSKSGAARVIAQAGVAGGSRAPKGKSGNPAARRLQEVRPARFGDWVGGARIRTLPMAVAPVLIGTGAAIFAGGPGEYHWVRALLCLVTAVSLQIAVNYANDYSDGVRGTDAVRVGPSRLVGSGRASARSVLIVAFAFFGIAAVAGIVLTVLTQYWWLLIVGAACIAAAWFYTGGKRPYGYYALGEVFVFLFFGLVATLGTMFVQVGTLSQEAWFGAAGAGLIACSAILVNNLRDRDQDRLVGKRTLSVLIGSTASRVLFVVLLLAPFLLASWVAFLYPELWFSLFALLAALPACVIVVTAQQPRELIIALRLVGITQLLYGLAWFWALAF</sequence>
<dbReference type="GO" id="GO:0042371">
    <property type="term" value="P:vitamin K biosynthetic process"/>
    <property type="evidence" value="ECO:0007669"/>
    <property type="project" value="TreeGrafter"/>
</dbReference>
<feature type="transmembrane region" description="Helical" evidence="8">
    <location>
        <begin position="140"/>
        <end position="160"/>
    </location>
</feature>
<dbReference type="InterPro" id="IPR044878">
    <property type="entry name" value="UbiA_sf"/>
</dbReference>
<keyword evidence="3 8" id="KW-1003">Cell membrane</keyword>
<evidence type="ECO:0000256" key="10">
    <source>
        <dbReference type="SAM" id="MobiDB-lite"/>
    </source>
</evidence>
<dbReference type="GO" id="GO:0005886">
    <property type="term" value="C:plasma membrane"/>
    <property type="evidence" value="ECO:0007669"/>
    <property type="project" value="UniProtKB-SubCell"/>
</dbReference>
<reference evidence="11 12" key="1">
    <citation type="submission" date="2018-03" db="EMBL/GenBank/DDBJ databases">
        <title>Genomic Encyclopedia of Archaeal and Bacterial Type Strains, Phase II (KMG-II): from individual species to whole genera.</title>
        <authorList>
            <person name="Goeker M."/>
        </authorList>
    </citation>
    <scope>NUCLEOTIDE SEQUENCE [LARGE SCALE GENOMIC DNA]</scope>
    <source>
        <strain evidence="11 12">DSM 21548</strain>
    </source>
</reference>
<dbReference type="NCBIfam" id="NF004751">
    <property type="entry name" value="PRK06080.1-3"/>
    <property type="match status" value="1"/>
</dbReference>
<feature type="compositionally biased region" description="Basic and acidic residues" evidence="10">
    <location>
        <begin position="32"/>
        <end position="41"/>
    </location>
</feature>
<feature type="transmembrane region" description="Helical" evidence="8">
    <location>
        <begin position="341"/>
        <end position="360"/>
    </location>
</feature>
<dbReference type="UniPathway" id="UPA00079">
    <property type="reaction ID" value="UER00168"/>
</dbReference>
<evidence type="ECO:0000256" key="1">
    <source>
        <dbReference type="ARBA" id="ARBA00004141"/>
    </source>
</evidence>
<evidence type="ECO:0000256" key="9">
    <source>
        <dbReference type="NCBIfam" id="TIGR00751"/>
    </source>
</evidence>
<dbReference type="CDD" id="cd13962">
    <property type="entry name" value="PT_UbiA_UBIAD1"/>
    <property type="match status" value="1"/>
</dbReference>
<gene>
    <name evidence="8" type="primary">menA</name>
    <name evidence="11" type="ORF">CLV49_0665</name>
</gene>
<feature type="transmembrane region" description="Helical" evidence="8">
    <location>
        <begin position="247"/>
        <end position="267"/>
    </location>
</feature>
<proteinExistence type="inferred from homology"/>
<feature type="compositionally biased region" description="Basic and acidic residues" evidence="10">
    <location>
        <begin position="51"/>
        <end position="62"/>
    </location>
</feature>
<keyword evidence="7 8" id="KW-0472">Membrane</keyword>
<evidence type="ECO:0000256" key="4">
    <source>
        <dbReference type="ARBA" id="ARBA00022679"/>
    </source>
</evidence>